<dbReference type="KEGG" id="ssyi:EKG83_14425"/>
<evidence type="ECO:0000313" key="2">
    <source>
        <dbReference type="Proteomes" id="UP000325787"/>
    </source>
</evidence>
<dbReference type="PROSITE" id="PS51257">
    <property type="entry name" value="PROKAR_LIPOPROTEIN"/>
    <property type="match status" value="1"/>
</dbReference>
<dbReference type="EMBL" id="CP034550">
    <property type="protein sequence ID" value="QFZ18507.1"/>
    <property type="molecule type" value="Genomic_DNA"/>
</dbReference>
<dbReference type="AlphaFoldDB" id="A0A5Q0GWS8"/>
<sequence>MDGKPSKADQETAVAAGLAAGCINLGISAVTSAVGDLESAFRRAWQSWPPAVRFPAVRPDMTNKVLVRIMHASPRRRGAVVAEWQPDGPWWIPTWRFDADLYDPGEMLEENTGLPSADWTELAERFAGHLDEDQVRRC</sequence>
<name>A0A5Q0GWS8_SACSY</name>
<dbReference type="OrthoDB" id="4761743at2"/>
<dbReference type="Proteomes" id="UP000325787">
    <property type="component" value="Chromosome"/>
</dbReference>
<evidence type="ECO:0000313" key="1">
    <source>
        <dbReference type="EMBL" id="QFZ18507.1"/>
    </source>
</evidence>
<organism evidence="1 2">
    <name type="scientific">Saccharothrix syringae</name>
    <name type="common">Nocardiopsis syringae</name>
    <dbReference type="NCBI Taxonomy" id="103733"/>
    <lineage>
        <taxon>Bacteria</taxon>
        <taxon>Bacillati</taxon>
        <taxon>Actinomycetota</taxon>
        <taxon>Actinomycetes</taxon>
        <taxon>Pseudonocardiales</taxon>
        <taxon>Pseudonocardiaceae</taxon>
        <taxon>Saccharothrix</taxon>
    </lineage>
</organism>
<protein>
    <submittedName>
        <fullName evidence="1">Uncharacterized protein</fullName>
    </submittedName>
</protein>
<accession>A0A5Q0GWS8</accession>
<proteinExistence type="predicted"/>
<gene>
    <name evidence="1" type="ORF">EKG83_14425</name>
</gene>
<dbReference type="RefSeq" id="WP_033435784.1">
    <property type="nucleotide sequence ID" value="NZ_CP034550.1"/>
</dbReference>
<reference evidence="2" key="1">
    <citation type="journal article" date="2021" name="Curr. Microbiol.">
        <title>Complete genome of nocamycin-producing strain Saccharothrix syringae NRRL B-16468 reveals the biosynthetic potential for secondary metabolites.</title>
        <authorList>
            <person name="Mo X."/>
            <person name="Yang S."/>
        </authorList>
    </citation>
    <scope>NUCLEOTIDE SEQUENCE [LARGE SCALE GENOMIC DNA]</scope>
    <source>
        <strain evidence="2">ATCC 51364 / DSM 43886 / JCM 6844 / KCTC 9398 / NBRC 14523 / NRRL B-16468 / INA 2240</strain>
    </source>
</reference>
<keyword evidence="2" id="KW-1185">Reference proteome</keyword>